<reference evidence="3" key="1">
    <citation type="submission" date="2023-01" db="EMBL/GenBank/DDBJ databases">
        <title>Genome assembly of the deep-sea coral Lophelia pertusa.</title>
        <authorList>
            <person name="Herrera S."/>
            <person name="Cordes E."/>
        </authorList>
    </citation>
    <scope>NUCLEOTIDE SEQUENCE</scope>
    <source>
        <strain evidence="3">USNM1676648</strain>
        <tissue evidence="3">Polyp</tissue>
    </source>
</reference>
<sequence length="185" mass="20998">MTKANREFWNSKGEELCRSSALRNFKPGEIHGAINVAWTIEKTKLIKSEVDKINYEINQKCPDHMLKKFQLSRGTIARNVVRVEKSETSVRQLQQELTTTRMELIDSSNKSARQTALTKVDQVEKDLESQLAELRRSQDSLRKAIDARQKLLQTLDANRSDISSNSSGLEDKNDTEESVSSADEA</sequence>
<dbReference type="Proteomes" id="UP001163046">
    <property type="component" value="Unassembled WGS sequence"/>
</dbReference>
<dbReference type="AlphaFoldDB" id="A0A9W9ZGP5"/>
<protein>
    <submittedName>
        <fullName evidence="3">Uncharacterized protein</fullName>
    </submittedName>
</protein>
<feature type="compositionally biased region" description="Polar residues" evidence="2">
    <location>
        <begin position="154"/>
        <end position="168"/>
    </location>
</feature>
<proteinExistence type="predicted"/>
<feature type="coiled-coil region" evidence="1">
    <location>
        <begin position="83"/>
        <end position="144"/>
    </location>
</feature>
<dbReference type="EMBL" id="MU826352">
    <property type="protein sequence ID" value="KAJ7380674.1"/>
    <property type="molecule type" value="Genomic_DNA"/>
</dbReference>
<dbReference type="OrthoDB" id="5962257at2759"/>
<gene>
    <name evidence="3" type="ORF">OS493_007040</name>
</gene>
<feature type="region of interest" description="Disordered" evidence="2">
    <location>
        <begin position="154"/>
        <end position="185"/>
    </location>
</feature>
<keyword evidence="4" id="KW-1185">Reference proteome</keyword>
<comment type="caution">
    <text evidence="3">The sequence shown here is derived from an EMBL/GenBank/DDBJ whole genome shotgun (WGS) entry which is preliminary data.</text>
</comment>
<evidence type="ECO:0000256" key="2">
    <source>
        <dbReference type="SAM" id="MobiDB-lite"/>
    </source>
</evidence>
<evidence type="ECO:0000313" key="3">
    <source>
        <dbReference type="EMBL" id="KAJ7380674.1"/>
    </source>
</evidence>
<feature type="compositionally biased region" description="Acidic residues" evidence="2">
    <location>
        <begin position="173"/>
        <end position="185"/>
    </location>
</feature>
<organism evidence="3 4">
    <name type="scientific">Desmophyllum pertusum</name>
    <dbReference type="NCBI Taxonomy" id="174260"/>
    <lineage>
        <taxon>Eukaryota</taxon>
        <taxon>Metazoa</taxon>
        <taxon>Cnidaria</taxon>
        <taxon>Anthozoa</taxon>
        <taxon>Hexacorallia</taxon>
        <taxon>Scleractinia</taxon>
        <taxon>Caryophylliina</taxon>
        <taxon>Caryophylliidae</taxon>
        <taxon>Desmophyllum</taxon>
    </lineage>
</organism>
<name>A0A9W9ZGP5_9CNID</name>
<keyword evidence="1" id="KW-0175">Coiled coil</keyword>
<evidence type="ECO:0000313" key="4">
    <source>
        <dbReference type="Proteomes" id="UP001163046"/>
    </source>
</evidence>
<accession>A0A9W9ZGP5</accession>
<evidence type="ECO:0000256" key="1">
    <source>
        <dbReference type="SAM" id="Coils"/>
    </source>
</evidence>